<keyword evidence="2" id="KW-1185">Reference proteome</keyword>
<evidence type="ECO:0000313" key="2">
    <source>
        <dbReference type="Proteomes" id="UP001211065"/>
    </source>
</evidence>
<dbReference type="AlphaFoldDB" id="A0AAD5XWM6"/>
<reference evidence="1" key="1">
    <citation type="submission" date="2020-05" db="EMBL/GenBank/DDBJ databases">
        <title>Phylogenomic resolution of chytrid fungi.</title>
        <authorList>
            <person name="Stajich J.E."/>
            <person name="Amses K."/>
            <person name="Simmons R."/>
            <person name="Seto K."/>
            <person name="Myers J."/>
            <person name="Bonds A."/>
            <person name="Quandt C.A."/>
            <person name="Barry K."/>
            <person name="Liu P."/>
            <person name="Grigoriev I."/>
            <person name="Longcore J.E."/>
            <person name="James T.Y."/>
        </authorList>
    </citation>
    <scope>NUCLEOTIDE SEQUENCE</scope>
    <source>
        <strain evidence="1">JEL0476</strain>
    </source>
</reference>
<organism evidence="1 2">
    <name type="scientific">Clydaea vesicula</name>
    <dbReference type="NCBI Taxonomy" id="447962"/>
    <lineage>
        <taxon>Eukaryota</taxon>
        <taxon>Fungi</taxon>
        <taxon>Fungi incertae sedis</taxon>
        <taxon>Chytridiomycota</taxon>
        <taxon>Chytridiomycota incertae sedis</taxon>
        <taxon>Chytridiomycetes</taxon>
        <taxon>Lobulomycetales</taxon>
        <taxon>Lobulomycetaceae</taxon>
        <taxon>Clydaea</taxon>
    </lineage>
</organism>
<dbReference type="Proteomes" id="UP001211065">
    <property type="component" value="Unassembled WGS sequence"/>
</dbReference>
<proteinExistence type="predicted"/>
<evidence type="ECO:0000313" key="1">
    <source>
        <dbReference type="EMBL" id="KAJ3201375.1"/>
    </source>
</evidence>
<comment type="caution">
    <text evidence="1">The sequence shown here is derived from an EMBL/GenBank/DDBJ whole genome shotgun (WGS) entry which is preliminary data.</text>
</comment>
<accession>A0AAD5XWM6</accession>
<protein>
    <submittedName>
        <fullName evidence="1">Uncharacterized protein</fullName>
    </submittedName>
</protein>
<sequence length="59" mass="6389">KTPVTAYLMQELLLVKTSTISNIIHSNTVHNSIQTIFSGNVDDSTGITPNISTQSIVNM</sequence>
<dbReference type="EMBL" id="JADGJW010001737">
    <property type="protein sequence ID" value="KAJ3201375.1"/>
    <property type="molecule type" value="Genomic_DNA"/>
</dbReference>
<feature type="non-terminal residue" evidence="1">
    <location>
        <position position="1"/>
    </location>
</feature>
<feature type="non-terminal residue" evidence="1">
    <location>
        <position position="59"/>
    </location>
</feature>
<name>A0AAD5XWM6_9FUNG</name>
<gene>
    <name evidence="1" type="ORF">HK099_002265</name>
</gene>